<evidence type="ECO:0000313" key="3">
    <source>
        <dbReference type="Proteomes" id="UP000003082"/>
    </source>
</evidence>
<organism evidence="2 3">
    <name type="scientific">Campylobacter rectus RM3267</name>
    <dbReference type="NCBI Taxonomy" id="553218"/>
    <lineage>
        <taxon>Bacteria</taxon>
        <taxon>Pseudomonadati</taxon>
        <taxon>Campylobacterota</taxon>
        <taxon>Epsilonproteobacteria</taxon>
        <taxon>Campylobacterales</taxon>
        <taxon>Campylobacteraceae</taxon>
        <taxon>Campylobacter</taxon>
    </lineage>
</organism>
<reference evidence="2 3" key="1">
    <citation type="submission" date="2008-08" db="EMBL/GenBank/DDBJ databases">
        <authorList>
            <person name="Madupu R."/>
            <person name="Durkin A.S."/>
            <person name="Torralba M."/>
            <person name="Methe B."/>
            <person name="Sutton G.G."/>
            <person name="Strausberg R.L."/>
            <person name="Nelson K.E."/>
        </authorList>
    </citation>
    <scope>NUCLEOTIDE SEQUENCE [LARGE SCALE GENOMIC DNA]</scope>
    <source>
        <strain evidence="2 3">RM3267</strain>
    </source>
</reference>
<name>B9D373_CAMRE</name>
<dbReference type="PANTHER" id="PTHR12526:SF630">
    <property type="entry name" value="GLYCOSYLTRANSFERASE"/>
    <property type="match status" value="1"/>
</dbReference>
<evidence type="ECO:0000313" key="2">
    <source>
        <dbReference type="EMBL" id="EEF13550.1"/>
    </source>
</evidence>
<dbReference type="STRING" id="553218.CAMRE0001_2232"/>
<keyword evidence="2" id="KW-0328">Glycosyltransferase</keyword>
<evidence type="ECO:0000259" key="1">
    <source>
        <dbReference type="Pfam" id="PF00534"/>
    </source>
</evidence>
<dbReference type="GO" id="GO:0016757">
    <property type="term" value="F:glycosyltransferase activity"/>
    <property type="evidence" value="ECO:0007669"/>
    <property type="project" value="UniProtKB-KW"/>
</dbReference>
<keyword evidence="2" id="KW-0808">Transferase</keyword>
<dbReference type="Pfam" id="PF00534">
    <property type="entry name" value="Glycos_transf_1"/>
    <property type="match status" value="1"/>
</dbReference>
<dbReference type="AlphaFoldDB" id="B9D373"/>
<protein>
    <submittedName>
        <fullName evidence="2">Glycosyltransferase, group 1 family protein</fullName>
        <ecNumber evidence="2">2.4.-.-</ecNumber>
    </submittedName>
</protein>
<dbReference type="EC" id="2.4.-.-" evidence="2"/>
<dbReference type="eggNOG" id="COG0438">
    <property type="taxonomic scope" value="Bacteria"/>
</dbReference>
<gene>
    <name evidence="2" type="ORF">CAMRE0001_2232</name>
</gene>
<accession>B9D373</accession>
<dbReference type="PANTHER" id="PTHR12526">
    <property type="entry name" value="GLYCOSYLTRANSFERASE"/>
    <property type="match status" value="1"/>
</dbReference>
<sequence length="367" mass="42026">MVNFSALIKFGERMKVLFIISTLQAGGAERVMSLLASYFAKFHDVTLLKFDTKPPFYELDPRVKLIDLPFPMVKKGFFVNLIRRVKKFFYQRNLIKNGGFDVIISSMDSTNINVILSNLFINKPLFISEHASAYFFKGRGWLFLRRMLYPLASGLTVLTKEDYDYYNFVKNKTVMYNPMFEVQKQGLPKENIILFVGRLVSLKGCDVFLKAVSQVDKELMADWKIIVAGSGDERQRLELIAHEQLHLNAEFIGQTSDIASFYERSKIIVSASKTEGLPNVLIESVFFDCARVATATSGAKELINDGKDGFLAPIDDAKTLGEKIELLMRDENLRDEFVRNAALRKNSFKTDQIYQKWMDFITQNLES</sequence>
<feature type="domain" description="Glycosyl transferase family 1" evidence="1">
    <location>
        <begin position="183"/>
        <end position="342"/>
    </location>
</feature>
<dbReference type="EMBL" id="ACFU01000018">
    <property type="protein sequence ID" value="EEF13550.1"/>
    <property type="molecule type" value="Genomic_DNA"/>
</dbReference>
<dbReference type="SUPFAM" id="SSF53756">
    <property type="entry name" value="UDP-Glycosyltransferase/glycogen phosphorylase"/>
    <property type="match status" value="1"/>
</dbReference>
<keyword evidence="3" id="KW-1185">Reference proteome</keyword>
<dbReference type="Proteomes" id="UP000003082">
    <property type="component" value="Unassembled WGS sequence"/>
</dbReference>
<proteinExistence type="predicted"/>
<dbReference type="Gene3D" id="3.40.50.2000">
    <property type="entry name" value="Glycogen Phosphorylase B"/>
    <property type="match status" value="2"/>
</dbReference>
<dbReference type="InterPro" id="IPR001296">
    <property type="entry name" value="Glyco_trans_1"/>
</dbReference>
<comment type="caution">
    <text evidence="2">The sequence shown here is derived from an EMBL/GenBank/DDBJ whole genome shotgun (WGS) entry which is preliminary data.</text>
</comment>